<protein>
    <submittedName>
        <fullName evidence="1">Uncharacterized protein</fullName>
    </submittedName>
</protein>
<dbReference type="Proteomes" id="UP000232003">
    <property type="component" value="Chromosome"/>
</dbReference>
<evidence type="ECO:0000313" key="1">
    <source>
        <dbReference type="EMBL" id="AUB42228.1"/>
    </source>
</evidence>
<name>A0A2K8T3D0_9NOSO</name>
<reference evidence="1 2" key="1">
    <citation type="submission" date="2017-11" db="EMBL/GenBank/DDBJ databases">
        <title>Complete genome of a free-living desiccation-tolerant cyanobacterium and its photosynthetic adaptation to extreme terrestrial habitat.</title>
        <authorList>
            <person name="Shang J."/>
        </authorList>
    </citation>
    <scope>NUCLEOTIDE SEQUENCE [LARGE SCALE GENOMIC DNA]</scope>
    <source>
        <strain evidence="1 2">CCNUN1</strain>
    </source>
</reference>
<dbReference type="AlphaFoldDB" id="A0A2K8T3D0"/>
<keyword evidence="2" id="KW-1185">Reference proteome</keyword>
<proteinExistence type="predicted"/>
<evidence type="ECO:0000313" key="2">
    <source>
        <dbReference type="Proteomes" id="UP000232003"/>
    </source>
</evidence>
<dbReference type="EMBL" id="CP024785">
    <property type="protein sequence ID" value="AUB42228.1"/>
    <property type="molecule type" value="Genomic_DNA"/>
</dbReference>
<organism evidence="1 2">
    <name type="scientific">Nostoc flagelliforme CCNUN1</name>
    <dbReference type="NCBI Taxonomy" id="2038116"/>
    <lineage>
        <taxon>Bacteria</taxon>
        <taxon>Bacillati</taxon>
        <taxon>Cyanobacteriota</taxon>
        <taxon>Cyanophyceae</taxon>
        <taxon>Nostocales</taxon>
        <taxon>Nostocaceae</taxon>
        <taxon>Nostoc</taxon>
    </lineage>
</organism>
<dbReference type="KEGG" id="nfl:COO91_08340"/>
<gene>
    <name evidence="1" type="ORF">COO91_08340</name>
</gene>
<accession>A0A2K8T3D0</accession>
<sequence length="70" mass="7981">MEAAWGSNFDALNESQKAWMLFQLGHQLYMDAEGTLGDEFKSISYRVRSELDNWNKLGLIQALVEQIKGS</sequence>